<organism evidence="2 3">
    <name type="scientific">Exidia glandulosa HHB12029</name>
    <dbReference type="NCBI Taxonomy" id="1314781"/>
    <lineage>
        <taxon>Eukaryota</taxon>
        <taxon>Fungi</taxon>
        <taxon>Dikarya</taxon>
        <taxon>Basidiomycota</taxon>
        <taxon>Agaricomycotina</taxon>
        <taxon>Agaricomycetes</taxon>
        <taxon>Auriculariales</taxon>
        <taxon>Exidiaceae</taxon>
        <taxon>Exidia</taxon>
    </lineage>
</organism>
<proteinExistence type="predicted"/>
<accession>A0A165E5P4</accession>
<dbReference type="AlphaFoldDB" id="A0A165E5P4"/>
<sequence length="188" mass="19680">MPGVFEASGRVLRATPDPEGRAQELRGRVRTLPGEEDELLVPRRGQPGAPDQDAGRADREGGLRQARPGLPELGRSATPPHRQRVERGVPERRGERARARGVVPERHDGAHGPRGDASRAPVGARHGDAHGAHGAGAHRRGAGEEGGEGVGGDEAARDEEDARADGGGGDDEGGWVGSGRRIRRSLTG</sequence>
<feature type="compositionally biased region" description="Basic and acidic residues" evidence="1">
    <location>
        <begin position="53"/>
        <end position="62"/>
    </location>
</feature>
<feature type="compositionally biased region" description="Basic and acidic residues" evidence="1">
    <location>
        <begin position="16"/>
        <end position="27"/>
    </location>
</feature>
<feature type="region of interest" description="Disordered" evidence="1">
    <location>
        <begin position="1"/>
        <end position="188"/>
    </location>
</feature>
<dbReference type="EMBL" id="KV426165">
    <property type="protein sequence ID" value="KZV86125.1"/>
    <property type="molecule type" value="Genomic_DNA"/>
</dbReference>
<evidence type="ECO:0000313" key="3">
    <source>
        <dbReference type="Proteomes" id="UP000077266"/>
    </source>
</evidence>
<reference evidence="2 3" key="1">
    <citation type="journal article" date="2016" name="Mol. Biol. Evol.">
        <title>Comparative Genomics of Early-Diverging Mushroom-Forming Fungi Provides Insights into the Origins of Lignocellulose Decay Capabilities.</title>
        <authorList>
            <person name="Nagy L.G."/>
            <person name="Riley R."/>
            <person name="Tritt A."/>
            <person name="Adam C."/>
            <person name="Daum C."/>
            <person name="Floudas D."/>
            <person name="Sun H."/>
            <person name="Yadav J.S."/>
            <person name="Pangilinan J."/>
            <person name="Larsson K.H."/>
            <person name="Matsuura K."/>
            <person name="Barry K."/>
            <person name="Labutti K."/>
            <person name="Kuo R."/>
            <person name="Ohm R.A."/>
            <person name="Bhattacharya S.S."/>
            <person name="Shirouzu T."/>
            <person name="Yoshinaga Y."/>
            <person name="Martin F.M."/>
            <person name="Grigoriev I.V."/>
            <person name="Hibbett D.S."/>
        </authorList>
    </citation>
    <scope>NUCLEOTIDE SEQUENCE [LARGE SCALE GENOMIC DNA]</scope>
    <source>
        <strain evidence="2 3">HHB12029</strain>
    </source>
</reference>
<dbReference type="Proteomes" id="UP000077266">
    <property type="component" value="Unassembled WGS sequence"/>
</dbReference>
<keyword evidence="3" id="KW-1185">Reference proteome</keyword>
<feature type="compositionally biased region" description="Basic and acidic residues" evidence="1">
    <location>
        <begin position="83"/>
        <end position="117"/>
    </location>
</feature>
<protein>
    <submittedName>
        <fullName evidence="2">Uncharacterized protein</fullName>
    </submittedName>
</protein>
<evidence type="ECO:0000256" key="1">
    <source>
        <dbReference type="SAM" id="MobiDB-lite"/>
    </source>
</evidence>
<dbReference type="InParanoid" id="A0A165E5P4"/>
<evidence type="ECO:0000313" key="2">
    <source>
        <dbReference type="EMBL" id="KZV86125.1"/>
    </source>
</evidence>
<feature type="compositionally biased region" description="Acidic residues" evidence="1">
    <location>
        <begin position="156"/>
        <end position="173"/>
    </location>
</feature>
<name>A0A165E5P4_EXIGL</name>
<gene>
    <name evidence="2" type="ORF">EXIGLDRAFT_230649</name>
</gene>